<accession>A0AAU4K2E0</accession>
<keyword evidence="2" id="KW-1185">Reference proteome</keyword>
<protein>
    <recommendedName>
        <fullName evidence="3">GNAT family N-acetyltransferase</fullName>
    </recommendedName>
</protein>
<dbReference type="AlphaFoldDB" id="A0AAU4K2E0"/>
<evidence type="ECO:0000313" key="2">
    <source>
        <dbReference type="Proteomes" id="UP001432128"/>
    </source>
</evidence>
<evidence type="ECO:0008006" key="3">
    <source>
        <dbReference type="Google" id="ProtNLM"/>
    </source>
</evidence>
<dbReference type="EMBL" id="CP108021">
    <property type="protein sequence ID" value="WUM20202.1"/>
    <property type="molecule type" value="Genomic_DNA"/>
</dbReference>
<dbReference type="KEGG" id="whr:OG579_21390"/>
<proteinExistence type="predicted"/>
<name>A0AAU4K2E0_9NOCA</name>
<sequence>METVEINAGAWYLRGLRDDDRVSDVYALRDTGIDWPDDAAPARFVTDAARTWADESRFVWAVCEPTTGELVAAVWSDPVDDTRATVGGSARPGRDDALAAGITVVTRFVTGALGLEVDDTPNPPGGSTDT</sequence>
<reference evidence="1 2" key="1">
    <citation type="submission" date="2022-10" db="EMBL/GenBank/DDBJ databases">
        <title>The complete genomes of actinobacterial strains from the NBC collection.</title>
        <authorList>
            <person name="Joergensen T.S."/>
            <person name="Alvarez Arevalo M."/>
            <person name="Sterndorff E.B."/>
            <person name="Faurdal D."/>
            <person name="Vuksanovic O."/>
            <person name="Mourched A.-S."/>
            <person name="Charusanti P."/>
            <person name="Shaw S."/>
            <person name="Blin K."/>
            <person name="Weber T."/>
        </authorList>
    </citation>
    <scope>NUCLEOTIDE SEQUENCE [LARGE SCALE GENOMIC DNA]</scope>
    <source>
        <strain evidence="1 2">NBC_00319</strain>
    </source>
</reference>
<organism evidence="1 2">
    <name type="scientific">Williamsia herbipolensis</name>
    <dbReference type="NCBI Taxonomy" id="1603258"/>
    <lineage>
        <taxon>Bacteria</taxon>
        <taxon>Bacillati</taxon>
        <taxon>Actinomycetota</taxon>
        <taxon>Actinomycetes</taxon>
        <taxon>Mycobacteriales</taxon>
        <taxon>Nocardiaceae</taxon>
        <taxon>Williamsia</taxon>
    </lineage>
</organism>
<evidence type="ECO:0000313" key="1">
    <source>
        <dbReference type="EMBL" id="WUM20202.1"/>
    </source>
</evidence>
<dbReference type="RefSeq" id="WP_328857586.1">
    <property type="nucleotide sequence ID" value="NZ_CP108021.1"/>
</dbReference>
<gene>
    <name evidence="1" type="ORF">OG579_21390</name>
</gene>
<dbReference type="Proteomes" id="UP001432128">
    <property type="component" value="Chromosome"/>
</dbReference>